<reference evidence="1 2" key="1">
    <citation type="submission" date="2020-02" db="EMBL/GenBank/DDBJ databases">
        <authorList>
            <person name="Ma Q."/>
            <person name="Huang Y."/>
            <person name="Song X."/>
            <person name="Pei D."/>
        </authorList>
    </citation>
    <scope>NUCLEOTIDE SEQUENCE [LARGE SCALE GENOMIC DNA]</scope>
    <source>
        <strain evidence="1">Sxm20200214</strain>
        <tissue evidence="1">Leaf</tissue>
    </source>
</reference>
<dbReference type="EMBL" id="JAAMPC010000010">
    <property type="protein sequence ID" value="KAG2288627.1"/>
    <property type="molecule type" value="Genomic_DNA"/>
</dbReference>
<protein>
    <submittedName>
        <fullName evidence="1">Uncharacterized protein</fullName>
    </submittedName>
</protein>
<comment type="caution">
    <text evidence="1">The sequence shown here is derived from an EMBL/GenBank/DDBJ whole genome shotgun (WGS) entry which is preliminary data.</text>
</comment>
<evidence type="ECO:0000313" key="1">
    <source>
        <dbReference type="EMBL" id="KAG2288627.1"/>
    </source>
</evidence>
<dbReference type="Proteomes" id="UP000886595">
    <property type="component" value="Unassembled WGS sequence"/>
</dbReference>
<proteinExistence type="predicted"/>
<gene>
    <name evidence="1" type="ORF">Bca52824_048231</name>
</gene>
<name>A0A8X7RIR5_BRACI</name>
<dbReference type="AlphaFoldDB" id="A0A8X7RIR5"/>
<evidence type="ECO:0000313" key="2">
    <source>
        <dbReference type="Proteomes" id="UP000886595"/>
    </source>
</evidence>
<keyword evidence="2" id="KW-1185">Reference proteome</keyword>
<dbReference type="OrthoDB" id="10326770at2759"/>
<organism evidence="1 2">
    <name type="scientific">Brassica carinata</name>
    <name type="common">Ethiopian mustard</name>
    <name type="synonym">Abyssinian cabbage</name>
    <dbReference type="NCBI Taxonomy" id="52824"/>
    <lineage>
        <taxon>Eukaryota</taxon>
        <taxon>Viridiplantae</taxon>
        <taxon>Streptophyta</taxon>
        <taxon>Embryophyta</taxon>
        <taxon>Tracheophyta</taxon>
        <taxon>Spermatophyta</taxon>
        <taxon>Magnoliopsida</taxon>
        <taxon>eudicotyledons</taxon>
        <taxon>Gunneridae</taxon>
        <taxon>Pentapetalae</taxon>
        <taxon>rosids</taxon>
        <taxon>malvids</taxon>
        <taxon>Brassicales</taxon>
        <taxon>Brassicaceae</taxon>
        <taxon>Brassiceae</taxon>
        <taxon>Brassica</taxon>
    </lineage>
</organism>
<accession>A0A8X7RIR5</accession>
<sequence>MVFLSSTMFSLSPPLRAHLLCPRCRRREVSSTGGHRSSLFVTSRQCQLLHVSSPQPLHLQIVFSAFIVMSLLHHSRLSVFCSVSLLVL</sequence>